<proteinExistence type="predicted"/>
<dbReference type="GO" id="GO:0016740">
    <property type="term" value="F:transferase activity"/>
    <property type="evidence" value="ECO:0007669"/>
    <property type="project" value="UniProtKB-KW"/>
</dbReference>
<accession>A0A1G9S9Y2</accession>
<dbReference type="OrthoDB" id="9758578at2"/>
<sequence length="365" mass="40107">MPRQIDIAACANHIERLQRPDGSIPWVEAGIWDAWNHGESVMALAIAGRGAAARKALDALFERQDEDGGWRGDLGASVPLDDANRRLVPGTPETARDTNFSGYAAVTLLRSILALDTPADLSRYWPQLRRAINWVLSHQTRHGDIVWRAPDAGETMEALDSLRAGNASLYKALECAIQIARLLGHDDREWMAARQRLGAALRENDARFDRTGIDRRRYAMDWYYPVLAGVLPIETGRARLYARWTDFVEPGLGCRCVADEPWVTAAETAELALACMAVGKTSQATSLLADLAPLAAKDGGYWMGWQFEEGVIWPYERPSWTAGAMVLAADAIQGLSKGSTLLIRNSVPEFALKRGAAGLPASRRD</sequence>
<dbReference type="STRING" id="144026.SAMN04488568_10916"/>
<keyword evidence="2" id="KW-1185">Reference proteome</keyword>
<dbReference type="GO" id="GO:0005975">
    <property type="term" value="P:carbohydrate metabolic process"/>
    <property type="evidence" value="ECO:0007669"/>
    <property type="project" value="InterPro"/>
</dbReference>
<dbReference type="InterPro" id="IPR008928">
    <property type="entry name" value="6-hairpin_glycosidase_sf"/>
</dbReference>
<dbReference type="Gene3D" id="1.50.10.20">
    <property type="match status" value="1"/>
</dbReference>
<protein>
    <submittedName>
        <fullName evidence="1">Prenyltransferase and squalene oxidase repeat-containing protein</fullName>
    </submittedName>
</protein>
<gene>
    <name evidence="1" type="ORF">SAMN04488568_10916</name>
</gene>
<dbReference type="RefSeq" id="WP_091769715.1">
    <property type="nucleotide sequence ID" value="NZ_FNHG01000009.1"/>
</dbReference>
<dbReference type="Proteomes" id="UP000199759">
    <property type="component" value="Unassembled WGS sequence"/>
</dbReference>
<organism evidence="1 2">
    <name type="scientific">Maricaulis salignorans</name>
    <dbReference type="NCBI Taxonomy" id="144026"/>
    <lineage>
        <taxon>Bacteria</taxon>
        <taxon>Pseudomonadati</taxon>
        <taxon>Pseudomonadota</taxon>
        <taxon>Alphaproteobacteria</taxon>
        <taxon>Maricaulales</taxon>
        <taxon>Maricaulaceae</taxon>
        <taxon>Maricaulis</taxon>
    </lineage>
</organism>
<dbReference type="AlphaFoldDB" id="A0A1G9S9Y2"/>
<reference evidence="1 2" key="1">
    <citation type="submission" date="2016-10" db="EMBL/GenBank/DDBJ databases">
        <authorList>
            <person name="de Groot N.N."/>
        </authorList>
    </citation>
    <scope>NUCLEOTIDE SEQUENCE [LARGE SCALE GENOMIC DNA]</scope>
    <source>
        <strain evidence="1 2">DSM 16077</strain>
    </source>
</reference>
<keyword evidence="1" id="KW-0808">Transferase</keyword>
<dbReference type="EMBL" id="FNHG01000009">
    <property type="protein sequence ID" value="SDM32298.1"/>
    <property type="molecule type" value="Genomic_DNA"/>
</dbReference>
<evidence type="ECO:0000313" key="1">
    <source>
        <dbReference type="EMBL" id="SDM32298.1"/>
    </source>
</evidence>
<name>A0A1G9S9Y2_9PROT</name>
<dbReference type="SUPFAM" id="SSF48208">
    <property type="entry name" value="Six-hairpin glycosidases"/>
    <property type="match status" value="1"/>
</dbReference>
<evidence type="ECO:0000313" key="2">
    <source>
        <dbReference type="Proteomes" id="UP000199759"/>
    </source>
</evidence>